<organism evidence="2 3">
    <name type="scientific">Dissostichus eleginoides</name>
    <name type="common">Patagonian toothfish</name>
    <name type="synonym">Dissostichus amissus</name>
    <dbReference type="NCBI Taxonomy" id="100907"/>
    <lineage>
        <taxon>Eukaryota</taxon>
        <taxon>Metazoa</taxon>
        <taxon>Chordata</taxon>
        <taxon>Craniata</taxon>
        <taxon>Vertebrata</taxon>
        <taxon>Euteleostomi</taxon>
        <taxon>Actinopterygii</taxon>
        <taxon>Neopterygii</taxon>
        <taxon>Teleostei</taxon>
        <taxon>Neoteleostei</taxon>
        <taxon>Acanthomorphata</taxon>
        <taxon>Eupercaria</taxon>
        <taxon>Perciformes</taxon>
        <taxon>Notothenioidei</taxon>
        <taxon>Nototheniidae</taxon>
        <taxon>Dissostichus</taxon>
    </lineage>
</organism>
<dbReference type="Proteomes" id="UP001228049">
    <property type="component" value="Unassembled WGS sequence"/>
</dbReference>
<feature type="compositionally biased region" description="Low complexity" evidence="1">
    <location>
        <begin position="54"/>
        <end position="66"/>
    </location>
</feature>
<feature type="region of interest" description="Disordered" evidence="1">
    <location>
        <begin position="1"/>
        <end position="91"/>
    </location>
</feature>
<sequence length="128" mass="14320">MSKSSRLGGPAVGSKSPRLRKEPHSNRSCMLRIGERLMRAGSEGNLVERPIPVQSRSQASSSRLAQGPNGRTQPTTLEDKPTEHTEDKSSKESFLQYFNYFLVPRRGLLRFTFCPNNVIVSGTFEQHS</sequence>
<reference evidence="2" key="1">
    <citation type="submission" date="2023-04" db="EMBL/GenBank/DDBJ databases">
        <title>Chromosome-level genome of Chaenocephalus aceratus.</title>
        <authorList>
            <person name="Park H."/>
        </authorList>
    </citation>
    <scope>NUCLEOTIDE SEQUENCE</scope>
    <source>
        <strain evidence="2">DE</strain>
        <tissue evidence="2">Muscle</tissue>
    </source>
</reference>
<comment type="caution">
    <text evidence="2">The sequence shown here is derived from an EMBL/GenBank/DDBJ whole genome shotgun (WGS) entry which is preliminary data.</text>
</comment>
<gene>
    <name evidence="2" type="ORF">KUDE01_026907</name>
</gene>
<dbReference type="EMBL" id="JASDAP010000026">
    <property type="protein sequence ID" value="KAK1878782.1"/>
    <property type="molecule type" value="Genomic_DNA"/>
</dbReference>
<evidence type="ECO:0000313" key="2">
    <source>
        <dbReference type="EMBL" id="KAK1878782.1"/>
    </source>
</evidence>
<accession>A0AAD9EV92</accession>
<name>A0AAD9EV92_DISEL</name>
<protein>
    <submittedName>
        <fullName evidence="2">Uncharacterized protein</fullName>
    </submittedName>
</protein>
<keyword evidence="3" id="KW-1185">Reference proteome</keyword>
<evidence type="ECO:0000313" key="3">
    <source>
        <dbReference type="Proteomes" id="UP001228049"/>
    </source>
</evidence>
<evidence type="ECO:0000256" key="1">
    <source>
        <dbReference type="SAM" id="MobiDB-lite"/>
    </source>
</evidence>
<dbReference type="AlphaFoldDB" id="A0AAD9EV92"/>
<feature type="compositionally biased region" description="Basic and acidic residues" evidence="1">
    <location>
        <begin position="77"/>
        <end position="91"/>
    </location>
</feature>
<proteinExistence type="predicted"/>